<evidence type="ECO:0000256" key="1">
    <source>
        <dbReference type="SAM" id="MobiDB-lite"/>
    </source>
</evidence>
<name>A0A8B8ALB0_CRAVI</name>
<reference evidence="4" key="1">
    <citation type="submission" date="2025-08" db="UniProtKB">
        <authorList>
            <consortium name="RefSeq"/>
        </authorList>
    </citation>
    <scope>IDENTIFICATION</scope>
    <source>
        <tissue evidence="4">Whole sample</tissue>
    </source>
</reference>
<keyword evidence="3" id="KW-1185">Reference proteome</keyword>
<evidence type="ECO:0000313" key="3">
    <source>
        <dbReference type="Proteomes" id="UP000694844"/>
    </source>
</evidence>
<evidence type="ECO:0000256" key="2">
    <source>
        <dbReference type="SAM" id="SignalP"/>
    </source>
</evidence>
<gene>
    <name evidence="4" type="primary">LOC111103160</name>
</gene>
<proteinExistence type="predicted"/>
<evidence type="ECO:0000313" key="4">
    <source>
        <dbReference type="RefSeq" id="XP_022291926.1"/>
    </source>
</evidence>
<dbReference type="GeneID" id="111103160"/>
<keyword evidence="2" id="KW-0732">Signal</keyword>
<accession>A0A8B8ALB0</accession>
<dbReference type="KEGG" id="cvn:111103160"/>
<feature type="compositionally biased region" description="Basic and acidic residues" evidence="1">
    <location>
        <begin position="22"/>
        <end position="48"/>
    </location>
</feature>
<dbReference type="AlphaFoldDB" id="A0A8B8ALB0"/>
<dbReference type="RefSeq" id="XP_022291926.1">
    <property type="nucleotide sequence ID" value="XM_022436218.1"/>
</dbReference>
<protein>
    <submittedName>
        <fullName evidence="4">Uncharacterized protein LOC111103160</fullName>
    </submittedName>
</protein>
<feature type="compositionally biased region" description="Basic and acidic residues" evidence="1">
    <location>
        <begin position="70"/>
        <end position="82"/>
    </location>
</feature>
<feature type="region of interest" description="Disordered" evidence="1">
    <location>
        <begin position="21"/>
        <end position="82"/>
    </location>
</feature>
<organism evidence="3 4">
    <name type="scientific">Crassostrea virginica</name>
    <name type="common">Eastern oyster</name>
    <dbReference type="NCBI Taxonomy" id="6565"/>
    <lineage>
        <taxon>Eukaryota</taxon>
        <taxon>Metazoa</taxon>
        <taxon>Spiralia</taxon>
        <taxon>Lophotrochozoa</taxon>
        <taxon>Mollusca</taxon>
        <taxon>Bivalvia</taxon>
        <taxon>Autobranchia</taxon>
        <taxon>Pteriomorphia</taxon>
        <taxon>Ostreida</taxon>
        <taxon>Ostreoidea</taxon>
        <taxon>Ostreidae</taxon>
        <taxon>Crassostrea</taxon>
    </lineage>
</organism>
<sequence length="144" mass="17037">MMRSFIMLTMISISILHSMAQDGDRKGETNIVQDDKRIASPSDEDQHTARPLTDKASAQGSSGSGMKKNLRSDKYFPRNEEEKERWQERLLRWREEHHLNNPPKQMKSTDRKMFRAFKPYGHHVKNMFRKRLSTTQSKQKQVLY</sequence>
<dbReference type="Proteomes" id="UP000694844">
    <property type="component" value="Chromosome 7"/>
</dbReference>
<feature type="signal peptide" evidence="2">
    <location>
        <begin position="1"/>
        <end position="20"/>
    </location>
</feature>
<feature type="chain" id="PRO_5034725692" evidence="2">
    <location>
        <begin position="21"/>
        <end position="144"/>
    </location>
</feature>